<dbReference type="EMBL" id="JAASQV010000002">
    <property type="protein sequence ID" value="NIJ65115.1"/>
    <property type="molecule type" value="Genomic_DNA"/>
</dbReference>
<dbReference type="Proteomes" id="UP000564677">
    <property type="component" value="Unassembled WGS sequence"/>
</dbReference>
<sequence length="78" mass="8249">MSEIVYLTLAVVAAERLPNAASKRFPMAFAVLLVVAIGLSRLYLGVHWPTDVLADWAGSAAASSVSRIGVGLQSKHAR</sequence>
<feature type="transmembrane region" description="Helical" evidence="1">
    <location>
        <begin position="26"/>
        <end position="44"/>
    </location>
</feature>
<keyword evidence="1" id="KW-0472">Membrane</keyword>
<organism evidence="3 4">
    <name type="scientific">Sphingomonas leidyi</name>
    <dbReference type="NCBI Taxonomy" id="68569"/>
    <lineage>
        <taxon>Bacteria</taxon>
        <taxon>Pseudomonadati</taxon>
        <taxon>Pseudomonadota</taxon>
        <taxon>Alphaproteobacteria</taxon>
        <taxon>Sphingomonadales</taxon>
        <taxon>Sphingomonadaceae</taxon>
        <taxon>Sphingomonas</taxon>
    </lineage>
</organism>
<dbReference type="AlphaFoldDB" id="A0A7X5ZVG7"/>
<evidence type="ECO:0000313" key="4">
    <source>
        <dbReference type="Proteomes" id="UP000564677"/>
    </source>
</evidence>
<dbReference type="InterPro" id="IPR000326">
    <property type="entry name" value="PAP2/HPO"/>
</dbReference>
<dbReference type="SUPFAM" id="SSF48317">
    <property type="entry name" value="Acid phosphatase/Vanadium-dependent haloperoxidase"/>
    <property type="match status" value="1"/>
</dbReference>
<gene>
    <name evidence="3" type="ORF">FHR20_002077</name>
</gene>
<name>A0A7X5ZVG7_9SPHN</name>
<dbReference type="Pfam" id="PF01569">
    <property type="entry name" value="PAP2"/>
    <property type="match status" value="1"/>
</dbReference>
<keyword evidence="4" id="KW-1185">Reference proteome</keyword>
<evidence type="ECO:0000259" key="2">
    <source>
        <dbReference type="Pfam" id="PF01569"/>
    </source>
</evidence>
<dbReference type="Gene3D" id="1.20.144.10">
    <property type="entry name" value="Phosphatidic acid phosphatase type 2/haloperoxidase"/>
    <property type="match status" value="1"/>
</dbReference>
<protein>
    <submittedName>
        <fullName evidence="3">Membrane-associated phospholipid phosphatase</fullName>
    </submittedName>
</protein>
<evidence type="ECO:0000313" key="3">
    <source>
        <dbReference type="EMBL" id="NIJ65115.1"/>
    </source>
</evidence>
<accession>A0A7X5ZVG7</accession>
<dbReference type="InterPro" id="IPR036938">
    <property type="entry name" value="PAP2/HPO_sf"/>
</dbReference>
<comment type="caution">
    <text evidence="3">The sequence shown here is derived from an EMBL/GenBank/DDBJ whole genome shotgun (WGS) entry which is preliminary data.</text>
</comment>
<keyword evidence="1" id="KW-1133">Transmembrane helix</keyword>
<reference evidence="3 4" key="1">
    <citation type="submission" date="2020-03" db="EMBL/GenBank/DDBJ databases">
        <title>Genomic Encyclopedia of Type Strains, Phase IV (KMG-IV): sequencing the most valuable type-strain genomes for metagenomic binning, comparative biology and taxonomic classification.</title>
        <authorList>
            <person name="Goeker M."/>
        </authorList>
    </citation>
    <scope>NUCLEOTIDE SEQUENCE [LARGE SCALE GENOMIC DNA]</scope>
    <source>
        <strain evidence="3 4">DSM 4733</strain>
    </source>
</reference>
<proteinExistence type="predicted"/>
<feature type="domain" description="Phosphatidic acid phosphatase type 2/haloperoxidase" evidence="2">
    <location>
        <begin position="8"/>
        <end position="56"/>
    </location>
</feature>
<evidence type="ECO:0000256" key="1">
    <source>
        <dbReference type="SAM" id="Phobius"/>
    </source>
</evidence>
<keyword evidence="1" id="KW-0812">Transmembrane</keyword>